<dbReference type="EMBL" id="AODF01000008">
    <property type="protein sequence ID" value="EUJ32943.1"/>
    <property type="molecule type" value="Genomic_DNA"/>
</dbReference>
<organism evidence="2 3">
    <name type="scientific">Listeria floridensis FSL S10-1187</name>
    <dbReference type="NCBI Taxonomy" id="1265817"/>
    <lineage>
        <taxon>Bacteria</taxon>
        <taxon>Bacillati</taxon>
        <taxon>Bacillota</taxon>
        <taxon>Bacilli</taxon>
        <taxon>Bacillales</taxon>
        <taxon>Listeriaceae</taxon>
        <taxon>Listeria</taxon>
    </lineage>
</organism>
<evidence type="ECO:0000313" key="3">
    <source>
        <dbReference type="Proteomes" id="UP000019249"/>
    </source>
</evidence>
<protein>
    <submittedName>
        <fullName evidence="2">Uncharacterized protein</fullName>
    </submittedName>
</protein>
<feature type="chain" id="PRO_5046686704" evidence="1">
    <location>
        <begin position="23"/>
        <end position="267"/>
    </location>
</feature>
<keyword evidence="1" id="KW-0732">Signal</keyword>
<dbReference type="RefSeq" id="WP_051993516.1">
    <property type="nucleotide sequence ID" value="NZ_AODF01000008.1"/>
</dbReference>
<name>A0ABN0RGK1_9LIST</name>
<dbReference type="Gene3D" id="1.50.10.10">
    <property type="match status" value="1"/>
</dbReference>
<evidence type="ECO:0000313" key="2">
    <source>
        <dbReference type="EMBL" id="EUJ32943.1"/>
    </source>
</evidence>
<accession>A0ABN0RGK1</accession>
<comment type="caution">
    <text evidence="2">The sequence shown here is derived from an EMBL/GenBank/DDBJ whole genome shotgun (WGS) entry which is preliminary data.</text>
</comment>
<sequence>MIKKMGLCFTALMIFFGIAACAKENEAAPEKKQPRETAVSAYIDKHYLAKDGLIIDYQGVKNPHYLSESVGLYMEYLVLVNDSARFHKLYQALERELAVEDGSKIFIKWEKGANVHVGAFIDDLRIYQALVEASRNFSYPDYADFADRLIAAEKKYGTNRNGPVDFFDFDTKQQAKTLHLSYYKVKAMKQAGFAKTDFDPLKNVPAAPFFAEIYQNKHYETTGTEVNMIDQMLIANQFFLLTGGEKSEIRSVSIRTMGAIGTCLRSV</sequence>
<proteinExistence type="predicted"/>
<keyword evidence="3" id="KW-1185">Reference proteome</keyword>
<dbReference type="PROSITE" id="PS51257">
    <property type="entry name" value="PROKAR_LIPOPROTEIN"/>
    <property type="match status" value="1"/>
</dbReference>
<dbReference type="InterPro" id="IPR012341">
    <property type="entry name" value="6hp_glycosidase-like_sf"/>
</dbReference>
<dbReference type="InterPro" id="IPR008928">
    <property type="entry name" value="6-hairpin_glycosidase_sf"/>
</dbReference>
<feature type="signal peptide" evidence="1">
    <location>
        <begin position="1"/>
        <end position="22"/>
    </location>
</feature>
<reference evidence="2 3" key="1">
    <citation type="journal article" date="2014" name="Int. J. Syst. Evol. Microbiol.">
        <title>Listeria floridensis sp. nov., Listeria aquatica sp. nov., Listeria cornellensis sp. nov., Listeria riparia sp. nov. and Listeria grandensis sp. nov., from agricultural and natural environments.</title>
        <authorList>
            <person name="den Bakker H.C."/>
            <person name="Warchocki S."/>
            <person name="Wright E.M."/>
            <person name="Allred A.F."/>
            <person name="Ahlstrom C."/>
            <person name="Manuel C.S."/>
            <person name="Stasiewicz M.J."/>
            <person name="Burrell A."/>
            <person name="Roof S."/>
            <person name="Strawn L."/>
            <person name="Fortes E.D."/>
            <person name="Nightingale K.K."/>
            <person name="Kephart D."/>
            <person name="Wiedmann M."/>
        </authorList>
    </citation>
    <scope>NUCLEOTIDE SEQUENCE [LARGE SCALE GENOMIC DNA]</scope>
    <source>
        <strain evidence="2 3">FSL S10-1187</strain>
    </source>
</reference>
<evidence type="ECO:0000256" key="1">
    <source>
        <dbReference type="SAM" id="SignalP"/>
    </source>
</evidence>
<dbReference type="Proteomes" id="UP000019249">
    <property type="component" value="Unassembled WGS sequence"/>
</dbReference>
<gene>
    <name evidence="2" type="ORF">MFLO_04980</name>
</gene>
<dbReference type="SUPFAM" id="SSF48208">
    <property type="entry name" value="Six-hairpin glycosidases"/>
    <property type="match status" value="1"/>
</dbReference>